<evidence type="ECO:0000259" key="4">
    <source>
        <dbReference type="PROSITE" id="PS01124"/>
    </source>
</evidence>
<dbReference type="PANTHER" id="PTHR43436">
    <property type="entry name" value="ARAC-FAMILY TRANSCRIPTIONAL REGULATOR"/>
    <property type="match status" value="1"/>
</dbReference>
<dbReference type="Pfam" id="PF06719">
    <property type="entry name" value="AraC_N"/>
    <property type="match status" value="1"/>
</dbReference>
<feature type="domain" description="HTH araC/xylS-type" evidence="4">
    <location>
        <begin position="189"/>
        <end position="287"/>
    </location>
</feature>
<keyword evidence="2" id="KW-0804">Transcription</keyword>
<evidence type="ECO:0000256" key="1">
    <source>
        <dbReference type="ARBA" id="ARBA00023015"/>
    </source>
</evidence>
<keyword evidence="6" id="KW-1185">Reference proteome</keyword>
<dbReference type="PANTHER" id="PTHR43436:SF1">
    <property type="entry name" value="TRANSCRIPTIONAL REGULATORY PROTEIN"/>
    <property type="match status" value="1"/>
</dbReference>
<feature type="compositionally biased region" description="Low complexity" evidence="3">
    <location>
        <begin position="299"/>
        <end position="310"/>
    </location>
</feature>
<dbReference type="InterPro" id="IPR009057">
    <property type="entry name" value="Homeodomain-like_sf"/>
</dbReference>
<dbReference type="RefSeq" id="WP_219763366.1">
    <property type="nucleotide sequence ID" value="NZ_JAHYBZ010000004.1"/>
</dbReference>
<protein>
    <submittedName>
        <fullName evidence="5">AraC family transcriptional regulator</fullName>
    </submittedName>
</protein>
<dbReference type="SUPFAM" id="SSF46689">
    <property type="entry name" value="Homeodomain-like"/>
    <property type="match status" value="2"/>
</dbReference>
<evidence type="ECO:0000313" key="5">
    <source>
        <dbReference type="EMBL" id="MBW6398757.1"/>
    </source>
</evidence>
<organism evidence="5 6">
    <name type="scientific">Roseomonas alba</name>
    <dbReference type="NCBI Taxonomy" id="2846776"/>
    <lineage>
        <taxon>Bacteria</taxon>
        <taxon>Pseudomonadati</taxon>
        <taxon>Pseudomonadota</taxon>
        <taxon>Alphaproteobacteria</taxon>
        <taxon>Acetobacterales</taxon>
        <taxon>Roseomonadaceae</taxon>
        <taxon>Roseomonas</taxon>
    </lineage>
</organism>
<dbReference type="Proteomes" id="UP001196565">
    <property type="component" value="Unassembled WGS sequence"/>
</dbReference>
<sequence>MDGIDELAALITRHAPEAGMSGTAVPRLSLIRANRPTVPVPAVYEASLCLIAQGSKRVSLGEHSVVYDASRYLLVSVDLPLVGHVLEASPGAPYLCCKMDLDLAALAELTVADRGAPEADDLPTLAVYPSDPDLVDAVCRLVKLLGQPDSIAVLAPLVEREILYRLLTGPHGAMLRRMAAGDSRLNRVTRAIAAIRNGFREQLRIDTIAAAAGMSASSLHAHFKAITRMTPLEYQKQLRLQEARRLMLAEGTSAGLAGFTVGYDSQSQFSREYRRMFGAPPRQDIERMQMALDHMTATAHAAGEPAAGSATRGGHSGLPG</sequence>
<gene>
    <name evidence="5" type="ORF">KPL78_12910</name>
</gene>
<name>A0ABS7A8X3_9PROT</name>
<dbReference type="InterPro" id="IPR009594">
    <property type="entry name" value="Tscrpt_reg_HTH_AraC_N"/>
</dbReference>
<accession>A0ABS7A8X3</accession>
<dbReference type="InterPro" id="IPR018060">
    <property type="entry name" value="HTH_AraC"/>
</dbReference>
<dbReference type="SMART" id="SM00342">
    <property type="entry name" value="HTH_ARAC"/>
    <property type="match status" value="1"/>
</dbReference>
<dbReference type="EMBL" id="JAHYBZ010000004">
    <property type="protein sequence ID" value="MBW6398757.1"/>
    <property type="molecule type" value="Genomic_DNA"/>
</dbReference>
<dbReference type="Pfam" id="PF12833">
    <property type="entry name" value="HTH_18"/>
    <property type="match status" value="1"/>
</dbReference>
<keyword evidence="1" id="KW-0805">Transcription regulation</keyword>
<reference evidence="5 6" key="1">
    <citation type="submission" date="2021-07" db="EMBL/GenBank/DDBJ databases">
        <authorList>
            <person name="So Y."/>
        </authorList>
    </citation>
    <scope>NUCLEOTIDE SEQUENCE [LARGE SCALE GENOMIC DNA]</scope>
    <source>
        <strain evidence="5 6">HJA6</strain>
    </source>
</reference>
<evidence type="ECO:0000256" key="2">
    <source>
        <dbReference type="ARBA" id="ARBA00023163"/>
    </source>
</evidence>
<proteinExistence type="predicted"/>
<evidence type="ECO:0000256" key="3">
    <source>
        <dbReference type="SAM" id="MobiDB-lite"/>
    </source>
</evidence>
<evidence type="ECO:0000313" key="6">
    <source>
        <dbReference type="Proteomes" id="UP001196565"/>
    </source>
</evidence>
<comment type="caution">
    <text evidence="5">The sequence shown here is derived from an EMBL/GenBank/DDBJ whole genome shotgun (WGS) entry which is preliminary data.</text>
</comment>
<feature type="region of interest" description="Disordered" evidence="3">
    <location>
        <begin position="299"/>
        <end position="320"/>
    </location>
</feature>
<dbReference type="PROSITE" id="PS01124">
    <property type="entry name" value="HTH_ARAC_FAMILY_2"/>
    <property type="match status" value="1"/>
</dbReference>
<dbReference type="Gene3D" id="1.10.10.60">
    <property type="entry name" value="Homeodomain-like"/>
    <property type="match status" value="2"/>
</dbReference>